<dbReference type="InterPro" id="IPR031358">
    <property type="entry name" value="Stealth_CR1"/>
</dbReference>
<feature type="domain" description="LNR" evidence="7">
    <location>
        <begin position="399"/>
        <end position="432"/>
    </location>
</feature>
<dbReference type="Pfam" id="PF11380">
    <property type="entry name" value="Stealth_CR2"/>
    <property type="match status" value="1"/>
</dbReference>
<organism evidence="12">
    <name type="scientific">Clastoptera arizonana</name>
    <name type="common">Arizona spittle bug</name>
    <dbReference type="NCBI Taxonomy" id="38151"/>
    <lineage>
        <taxon>Eukaryota</taxon>
        <taxon>Metazoa</taxon>
        <taxon>Ecdysozoa</taxon>
        <taxon>Arthropoda</taxon>
        <taxon>Hexapoda</taxon>
        <taxon>Insecta</taxon>
        <taxon>Pterygota</taxon>
        <taxon>Neoptera</taxon>
        <taxon>Paraneoptera</taxon>
        <taxon>Hemiptera</taxon>
        <taxon>Auchenorrhyncha</taxon>
        <taxon>Cercopoidea</taxon>
        <taxon>Clastopteridae</taxon>
        <taxon>Clastoptera</taxon>
    </lineage>
</organism>
<feature type="domain" description="Stealth protein CR2 conserved region 2" evidence="8">
    <location>
        <begin position="285"/>
        <end position="391"/>
    </location>
</feature>
<dbReference type="Pfam" id="PF17101">
    <property type="entry name" value="Stealth_CR1"/>
    <property type="match status" value="1"/>
</dbReference>
<dbReference type="Pfam" id="PF17103">
    <property type="entry name" value="Stealth_CR4"/>
    <property type="match status" value="1"/>
</dbReference>
<evidence type="ECO:0008006" key="13">
    <source>
        <dbReference type="Google" id="ProtNLM"/>
    </source>
</evidence>
<keyword evidence="3" id="KW-0677">Repeat</keyword>
<evidence type="ECO:0000259" key="7">
    <source>
        <dbReference type="Pfam" id="PF00066"/>
    </source>
</evidence>
<dbReference type="InterPro" id="IPR031356">
    <property type="entry name" value="Stealth_CR4"/>
</dbReference>
<feature type="domain" description="Stealth protein CR3 conserved region 3" evidence="10">
    <location>
        <begin position="676"/>
        <end position="724"/>
    </location>
</feature>
<feature type="domain" description="Stealth protein CR4 conserved region 4" evidence="11">
    <location>
        <begin position="861"/>
        <end position="918"/>
    </location>
</feature>
<gene>
    <name evidence="12" type="ORF">g.36890</name>
</gene>
<dbReference type="InterPro" id="IPR031357">
    <property type="entry name" value="Stealth_CR3"/>
</dbReference>
<comment type="similarity">
    <text evidence="1">Belongs to the stealth family.</text>
</comment>
<evidence type="ECO:0000256" key="4">
    <source>
        <dbReference type="ARBA" id="ARBA00023157"/>
    </source>
</evidence>
<keyword evidence="6" id="KW-1133">Transmembrane helix</keyword>
<evidence type="ECO:0000259" key="11">
    <source>
        <dbReference type="Pfam" id="PF17103"/>
    </source>
</evidence>
<dbReference type="GO" id="GO:0046835">
    <property type="term" value="P:carbohydrate phosphorylation"/>
    <property type="evidence" value="ECO:0007669"/>
    <property type="project" value="TreeGrafter"/>
</dbReference>
<dbReference type="AlphaFoldDB" id="A0A1B6D376"/>
<dbReference type="Gene3D" id="3.30.300.320">
    <property type="match status" value="1"/>
</dbReference>
<keyword evidence="4" id="KW-1015">Disulfide bond</keyword>
<reference evidence="12" key="1">
    <citation type="submission" date="2015-12" db="EMBL/GenBank/DDBJ databases">
        <title>De novo transcriptome assembly of four potential Pierce s Disease insect vectors from Arizona vineyards.</title>
        <authorList>
            <person name="Tassone E.E."/>
        </authorList>
    </citation>
    <scope>NUCLEOTIDE SEQUENCE</scope>
</reference>
<proteinExistence type="inferred from homology"/>
<dbReference type="GO" id="GO:0005794">
    <property type="term" value="C:Golgi apparatus"/>
    <property type="evidence" value="ECO:0007669"/>
    <property type="project" value="TreeGrafter"/>
</dbReference>
<keyword evidence="6" id="KW-0812">Transmembrane</keyword>
<dbReference type="PANTHER" id="PTHR24045:SF0">
    <property type="entry name" value="N-ACETYLGLUCOSAMINE-1-PHOSPHOTRANSFERASE SUBUNITS ALPHA_BETA"/>
    <property type="match status" value="1"/>
</dbReference>
<evidence type="ECO:0000256" key="1">
    <source>
        <dbReference type="ARBA" id="ARBA00007583"/>
    </source>
</evidence>
<name>A0A1B6D376_9HEMI</name>
<dbReference type="InterPro" id="IPR000800">
    <property type="entry name" value="Notch_dom"/>
</dbReference>
<evidence type="ECO:0000313" key="12">
    <source>
        <dbReference type="EMBL" id="JAS20159.1"/>
    </source>
</evidence>
<dbReference type="PANTHER" id="PTHR24045">
    <property type="match status" value="1"/>
</dbReference>
<evidence type="ECO:0000259" key="8">
    <source>
        <dbReference type="Pfam" id="PF11380"/>
    </source>
</evidence>
<evidence type="ECO:0000256" key="3">
    <source>
        <dbReference type="ARBA" id="ARBA00022737"/>
    </source>
</evidence>
<feature type="transmembrane region" description="Helical" evidence="6">
    <location>
        <begin position="935"/>
        <end position="952"/>
    </location>
</feature>
<evidence type="ECO:0000259" key="10">
    <source>
        <dbReference type="Pfam" id="PF17102"/>
    </source>
</evidence>
<dbReference type="InterPro" id="IPR047141">
    <property type="entry name" value="Stealth"/>
</dbReference>
<accession>A0A1B6D376</accession>
<keyword evidence="5" id="KW-0325">Glycoprotein</keyword>
<keyword evidence="2" id="KW-0808">Transferase</keyword>
<dbReference type="GO" id="GO:0003976">
    <property type="term" value="F:UDP-N-acetylglucosamine-lysosomal-enzyme N-acetylglucosaminephosphotransferase activity"/>
    <property type="evidence" value="ECO:0007669"/>
    <property type="project" value="TreeGrafter"/>
</dbReference>
<evidence type="ECO:0000259" key="9">
    <source>
        <dbReference type="Pfam" id="PF17101"/>
    </source>
</evidence>
<evidence type="ECO:0000256" key="2">
    <source>
        <dbReference type="ARBA" id="ARBA00022679"/>
    </source>
</evidence>
<dbReference type="Pfam" id="PF00066">
    <property type="entry name" value="Notch"/>
    <property type="match status" value="1"/>
</dbReference>
<dbReference type="EMBL" id="GEDC01017139">
    <property type="protein sequence ID" value="JAS20159.1"/>
    <property type="molecule type" value="Transcribed_RNA"/>
</dbReference>
<sequence>MSTFKLLQRQTYSILSNKCYLIICILLLNTTIISILHFCEVWLRNWPFNKKGSMKSYNDNIGGVPYCDKLCQYFPIDVVYTWVNGSDPIFIQKIQEYQRIINLVASDSCSFDACVPSHMTALRLNLSQHISFNMEKYPSFEIVTTTAGEQWVIVPWKSIELATQNSKFVLANASFSQVYWTTAKSAKNIYTPNNTIALNVLGREIEFLTKEQVEQWIGKVIDNFWVYSQIAYAQLRSEHHVSALLEGKPWRKFVISHKVMLNITRGYYILELPTEVDASDFAPSRFEDKEELRYSLRSLEKYAPWVRKVYIVTNGQIPYWLDLSNPRLTIVTHNTIFSNTSHLPTFSSPAIETHIHRIPGLSDKFLYINDDIFFGQDIWPQDFITHRGSQKVYLSWAVPDCTPFCPWSWVGDKTCDVPCNISVCEYDGGDCNHINREVHHLHKHSLDNHEYEDYRNEKYLKYEHDNYDNNIIESLKSNENNLLFQPYNVGDKYQNDEDIEKMLGTLSKEHVVLSSNVVKLLFRGIFKAIKSNKNHSISEQDMWIKELVQDSNVSPFKSSVLLSKLIFKYFNSTKYKKKQFMTENQRQKKLENVKENFKKENLSLFSSSFVYDTALISIPAKESIQVPAKELANRFYGFNPELSDFNRKIDTFAQSLLHVNSLLNKRYGFKARKVPAHMPHLIDKHIMEELQATFKNEYRQTSSHKFRNSKDMQYSFAYFYFLMSEETNVPISEIFKKFDSDSSGTWSDREIRTILTRLYDLPLQRSSIVEFESEILHCAAFLKNILSSVVTPPIERYLDSKLPTVTEQLVRECEPISNLLIKKLGKKKHYAYNSVKLVDRQALVGFYMLTSNLSHVLLILDKIRQNPKKFICLNDNMDGSRKSDNHLIRTILLDFYHSLLPIPSQFELPSELRNRFLYHEEFLAWQAQKKAISKIICLVIIILAIGLVVLIYKNECVNLSTSLWKFCFFKTSSCKGRKKELIHKA</sequence>
<dbReference type="Pfam" id="PF17102">
    <property type="entry name" value="Stealth_CR3"/>
    <property type="match status" value="1"/>
</dbReference>
<feature type="transmembrane region" description="Helical" evidence="6">
    <location>
        <begin position="842"/>
        <end position="860"/>
    </location>
</feature>
<dbReference type="GO" id="GO:0016256">
    <property type="term" value="P:N-glycan processing to lysosome"/>
    <property type="evidence" value="ECO:0007669"/>
    <property type="project" value="TreeGrafter"/>
</dbReference>
<dbReference type="InterPro" id="IPR011992">
    <property type="entry name" value="EF-hand-dom_pair"/>
</dbReference>
<feature type="domain" description="Stealth protein CR1 conserved region 1" evidence="9">
    <location>
        <begin position="74"/>
        <end position="97"/>
    </location>
</feature>
<evidence type="ECO:0000256" key="6">
    <source>
        <dbReference type="SAM" id="Phobius"/>
    </source>
</evidence>
<protein>
    <recommendedName>
        <fullName evidence="13">EF-hand domain-containing protein</fullName>
    </recommendedName>
</protein>
<feature type="transmembrane region" description="Helical" evidence="6">
    <location>
        <begin position="20"/>
        <end position="43"/>
    </location>
</feature>
<keyword evidence="6" id="KW-0472">Membrane</keyword>
<dbReference type="SUPFAM" id="SSF47473">
    <property type="entry name" value="EF-hand"/>
    <property type="match status" value="1"/>
</dbReference>
<dbReference type="InterPro" id="IPR021520">
    <property type="entry name" value="Stealth_CR2"/>
</dbReference>
<evidence type="ECO:0000256" key="5">
    <source>
        <dbReference type="ARBA" id="ARBA00023180"/>
    </source>
</evidence>